<dbReference type="AlphaFoldDB" id="A0A3B9H096"/>
<evidence type="ECO:0000313" key="3">
    <source>
        <dbReference type="Proteomes" id="UP000259610"/>
    </source>
</evidence>
<proteinExistence type="predicted"/>
<comment type="caution">
    <text evidence="2">The sequence shown here is derived from an EMBL/GenBank/DDBJ whole genome shotgun (WGS) entry which is preliminary data.</text>
</comment>
<sequence length="125" mass="13558">MHPADIGGAIVSVDEPRPAGSWRWGGPGWRERSAPGRFTHAVLETPDPDALAQKWGLTFGLTADRQRLFLADSVIYFTEGPADRMTEFGIDIPDADKVMARAVEKDLPVEGRSISIAGITLKLDG</sequence>
<feature type="region of interest" description="Disordered" evidence="1">
    <location>
        <begin position="1"/>
        <end position="28"/>
    </location>
</feature>
<evidence type="ECO:0008006" key="4">
    <source>
        <dbReference type="Google" id="ProtNLM"/>
    </source>
</evidence>
<organism evidence="2 3">
    <name type="scientific">Hyphomonas adhaerens</name>
    <dbReference type="NCBI Taxonomy" id="81029"/>
    <lineage>
        <taxon>Bacteria</taxon>
        <taxon>Pseudomonadati</taxon>
        <taxon>Pseudomonadota</taxon>
        <taxon>Alphaproteobacteria</taxon>
        <taxon>Hyphomonadales</taxon>
        <taxon>Hyphomonadaceae</taxon>
        <taxon>Hyphomonas</taxon>
    </lineage>
</organism>
<reference evidence="2 3" key="1">
    <citation type="journal article" date="2018" name="Nat. Biotechnol.">
        <title>A standardized bacterial taxonomy based on genome phylogeny substantially revises the tree of life.</title>
        <authorList>
            <person name="Parks D.H."/>
            <person name="Chuvochina M."/>
            <person name="Waite D.W."/>
            <person name="Rinke C."/>
            <person name="Skarshewski A."/>
            <person name="Chaumeil P.A."/>
            <person name="Hugenholtz P."/>
        </authorList>
    </citation>
    <scope>NUCLEOTIDE SEQUENCE [LARGE SCALE GENOMIC DNA]</scope>
    <source>
        <strain evidence="2">UBA8733</strain>
    </source>
</reference>
<protein>
    <recommendedName>
        <fullName evidence="4">Glyoxalase-like domain-containing protein</fullName>
    </recommendedName>
</protein>
<name>A0A3B9H096_9PROT</name>
<evidence type="ECO:0000256" key="1">
    <source>
        <dbReference type="SAM" id="MobiDB-lite"/>
    </source>
</evidence>
<gene>
    <name evidence="2" type="ORF">DCG58_13185</name>
</gene>
<accession>A0A3B9H096</accession>
<dbReference type="Proteomes" id="UP000259610">
    <property type="component" value="Unassembled WGS sequence"/>
</dbReference>
<dbReference type="RefSeq" id="WP_272989725.1">
    <property type="nucleotide sequence ID" value="NZ_CAJWRG010000143.1"/>
</dbReference>
<feature type="non-terminal residue" evidence="2">
    <location>
        <position position="1"/>
    </location>
</feature>
<dbReference type="EMBL" id="DMAN01000296">
    <property type="protein sequence ID" value="HAE28111.1"/>
    <property type="molecule type" value="Genomic_DNA"/>
</dbReference>
<evidence type="ECO:0000313" key="2">
    <source>
        <dbReference type="EMBL" id="HAE28111.1"/>
    </source>
</evidence>